<dbReference type="Proteomes" id="UP001501682">
    <property type="component" value="Unassembled WGS sequence"/>
</dbReference>
<dbReference type="Pfam" id="PF13585">
    <property type="entry name" value="CHU_C"/>
    <property type="match status" value="1"/>
</dbReference>
<evidence type="ECO:0000313" key="3">
    <source>
        <dbReference type="Proteomes" id="UP001501682"/>
    </source>
</evidence>
<feature type="chain" id="PRO_5045515241" description="T9SS type B sorting domain-containing protein" evidence="1">
    <location>
        <begin position="22"/>
        <end position="1613"/>
    </location>
</feature>
<keyword evidence="1" id="KW-0732">Signal</keyword>
<organism evidence="2 3">
    <name type="scientific">Winogradskyella damuponensis</name>
    <dbReference type="NCBI Taxonomy" id="943939"/>
    <lineage>
        <taxon>Bacteria</taxon>
        <taxon>Pseudomonadati</taxon>
        <taxon>Bacteroidota</taxon>
        <taxon>Flavobacteriia</taxon>
        <taxon>Flavobacteriales</taxon>
        <taxon>Flavobacteriaceae</taxon>
        <taxon>Winogradskyella</taxon>
    </lineage>
</organism>
<dbReference type="NCBIfam" id="NF038133">
    <property type="entry name" value="choice_anch_L"/>
    <property type="match status" value="1"/>
</dbReference>
<feature type="signal peptide" evidence="1">
    <location>
        <begin position="1"/>
        <end position="21"/>
    </location>
</feature>
<dbReference type="RefSeq" id="WP_344713350.1">
    <property type="nucleotide sequence ID" value="NZ_BAABCB010000015.1"/>
</dbReference>
<comment type="caution">
    <text evidence="2">The sequence shown here is derived from an EMBL/GenBank/DDBJ whole genome shotgun (WGS) entry which is preliminary data.</text>
</comment>
<dbReference type="NCBIfam" id="TIGR04131">
    <property type="entry name" value="Bac_Flav_CTERM"/>
    <property type="match status" value="1"/>
</dbReference>
<gene>
    <name evidence="2" type="ORF">GCM10022292_12350</name>
</gene>
<protein>
    <recommendedName>
        <fullName evidence="4">T9SS type B sorting domain-containing protein</fullName>
    </recommendedName>
</protein>
<dbReference type="InterPro" id="IPR049804">
    <property type="entry name" value="Choice_anch_L"/>
</dbReference>
<dbReference type="EMBL" id="BAABCB010000015">
    <property type="protein sequence ID" value="GAA4242375.1"/>
    <property type="molecule type" value="Genomic_DNA"/>
</dbReference>
<keyword evidence="3" id="KW-1185">Reference proteome</keyword>
<evidence type="ECO:0000313" key="2">
    <source>
        <dbReference type="EMBL" id="GAA4242375.1"/>
    </source>
</evidence>
<accession>A0ABP8CRA1</accession>
<proteinExistence type="predicted"/>
<sequence>MTYFNRSLCLFIGLICSFSFAQQVTVNNSVSPQDLIQNTLIQGCVEVSNISSPSNGSSIGIGSFGYFERAASNFPFENGIVLTTGNANSAGNGQNNTILNEGDATWLTDSDLETALGISGTVNATSIEFEFTSISNQIQFNYILASEEYFGNFPCEYSDGFAFLIKEAGTSDPYTNIALIPGTTIPVNTNTVHDEIVGFCPASNEEYFQGYNLGDTNYNGRTTVLSATATIQPNVQYQIKLVIADQNDKNYDSAVFIEGNSFDASVDLGEDFTTCATSTVLDGNIDNINATYSWYLDDALIPSENQSTLTASQSGNYRVEIELPLAGSSCVIEDEINITLSSTQTSDPITDYLLCDDLNGDGIETFDLSNKDAEVLASVPASSYTISYHYTNSDAVSNSNAITNPIQNTGNPQAIHVRIEDTINGCLAFSTFNLIVNSLPIITDPSPLEVCDDQIADGSTAMDLNFLKDNEITLGQTNLVVTYHSSASDAAIGINAYPMPYTNTNPTEQLFVSVQNPETGCIRTTTLDISVIESPIINMEPHLIDACDADHDGFANFDLTSIIPDVLEGITGVNVTFHVSSEDALSGANPIANDTNYQNIISEEQIVYIRVENGTSGCASVTPIELHTNLLLTATNIRDVTLCDISDDGTEEFDFENIEVGIVNDLEDVEVVFYETESDRDNQINPIDKSVVYNSQSNPQTIYITLESPTCFEVADFNLILFPIVTFESVVSLIVCDTDQDGLTTTDLSSLNADVTNGQEGFGVTYFLTEQDAIDNTNPLPNLYTNLTNPFTLFPRITFTQTGCYDYNSFEVTVLPAPESEKPLDIIICDADRDGFSPINLNNSIPNSILATPNRSVTFHNSLSDAQLDENPITDLFNYSAQTEIVYMRVENTNTGCYSIEELDIIVNKLPFVGDLSNYVNEYNFCEDNSDGIGEFIFQNKDTEALSGQTGKEVSYYLSQADADNKTNAIDKTSVYENISNPQEIYVRIDNITDESCYTTSSFTIEVGTNPEYNEPTDIFVCDDSTVDGSVTFDFSSKIDEVSAGIPDIQTVKFFTSEEDAINNINEIPLVFANTVNPQQIYVQIDNGTICQSITSFVVNVISTPNVSTTDPIIECDDDTDGSLQFDLTSAEDNILDIRQEDLLINYYENFEDAEANANEISNPESYTNTSNPQTVYIKVTNTISNCYTTQPIELIVNQPPLINDFEEYIICANDTNSVDLTEINEIATDVNYNVLFSYFSNEADAIANTNALDTNYTYQTDYDTLFVRTEYSTTHCSTYYQFNLKVQPLPIANQASDLIDCDDDFDGILEFDLSQQNASILGGQDPNLFTVTYHNTELKAKENNFALDTNYMAYDGEVIYTRVENNTTGCYSIGQFSIIVNPLPIIDIRDQVICLDSGPLLVSANTNYPTDTYLWSTGETTPEIEITNVGSYWVKVTSEFGCENTRYFGVSESESATIETTEIIDFSDPNNITVTISGIGDYLYQLDDLDPQESNVFDNVPMGYHTVTIIDLNGCSNVTKEVLVVDIPKFFTPNNDGTNDTWHIVGIETLPGTTISVFDRYGKLITQLSSNTPGWNGNYNGEKMPTNDYWYVADVQRGSIAFQVKGHFTLKR</sequence>
<name>A0ABP8CRA1_9FLAO</name>
<evidence type="ECO:0000256" key="1">
    <source>
        <dbReference type="SAM" id="SignalP"/>
    </source>
</evidence>
<reference evidence="3" key="1">
    <citation type="journal article" date="2019" name="Int. J. Syst. Evol. Microbiol.">
        <title>The Global Catalogue of Microorganisms (GCM) 10K type strain sequencing project: providing services to taxonomists for standard genome sequencing and annotation.</title>
        <authorList>
            <consortium name="The Broad Institute Genomics Platform"/>
            <consortium name="The Broad Institute Genome Sequencing Center for Infectious Disease"/>
            <person name="Wu L."/>
            <person name="Ma J."/>
        </authorList>
    </citation>
    <scope>NUCLEOTIDE SEQUENCE [LARGE SCALE GENOMIC DNA]</scope>
    <source>
        <strain evidence="3">JCM 17633</strain>
    </source>
</reference>
<dbReference type="InterPro" id="IPR026341">
    <property type="entry name" value="T9SS_type_B"/>
</dbReference>
<evidence type="ECO:0008006" key="4">
    <source>
        <dbReference type="Google" id="ProtNLM"/>
    </source>
</evidence>